<gene>
    <name evidence="1" type="ORF">AV530_003675</name>
</gene>
<accession>A0A1V4KYB3</accession>
<proteinExistence type="predicted"/>
<sequence>MLKSMLVTSSYEKLSLIRKSKATYDSSLYSCWILRLENPHPQHHQPASQTSPENRRLKLREEAECTPRDEKMRKNMRDFNLWSFHKLISPN</sequence>
<keyword evidence="2" id="KW-1185">Reference proteome</keyword>
<dbReference type="Proteomes" id="UP000190648">
    <property type="component" value="Unassembled WGS sequence"/>
</dbReference>
<evidence type="ECO:0000313" key="1">
    <source>
        <dbReference type="EMBL" id="OPJ89449.1"/>
    </source>
</evidence>
<organism evidence="1 2">
    <name type="scientific">Patagioenas fasciata monilis</name>
    <dbReference type="NCBI Taxonomy" id="372326"/>
    <lineage>
        <taxon>Eukaryota</taxon>
        <taxon>Metazoa</taxon>
        <taxon>Chordata</taxon>
        <taxon>Craniata</taxon>
        <taxon>Vertebrata</taxon>
        <taxon>Euteleostomi</taxon>
        <taxon>Archelosauria</taxon>
        <taxon>Archosauria</taxon>
        <taxon>Dinosauria</taxon>
        <taxon>Saurischia</taxon>
        <taxon>Theropoda</taxon>
        <taxon>Coelurosauria</taxon>
        <taxon>Aves</taxon>
        <taxon>Neognathae</taxon>
        <taxon>Neoaves</taxon>
        <taxon>Columbimorphae</taxon>
        <taxon>Columbiformes</taxon>
        <taxon>Columbidae</taxon>
        <taxon>Patagioenas</taxon>
    </lineage>
</organism>
<protein>
    <submittedName>
        <fullName evidence="1">Uncharacterized protein</fullName>
    </submittedName>
</protein>
<name>A0A1V4KYB3_PATFA</name>
<comment type="caution">
    <text evidence="1">The sequence shown here is derived from an EMBL/GenBank/DDBJ whole genome shotgun (WGS) entry which is preliminary data.</text>
</comment>
<dbReference type="EMBL" id="LSYS01001150">
    <property type="protein sequence ID" value="OPJ89449.1"/>
    <property type="molecule type" value="Genomic_DNA"/>
</dbReference>
<evidence type="ECO:0000313" key="2">
    <source>
        <dbReference type="Proteomes" id="UP000190648"/>
    </source>
</evidence>
<reference evidence="1 2" key="1">
    <citation type="submission" date="2016-02" db="EMBL/GenBank/DDBJ databases">
        <title>Band-tailed pigeon sequencing and assembly.</title>
        <authorList>
            <person name="Soares A.E."/>
            <person name="Novak B.J."/>
            <person name="Rice E.S."/>
            <person name="O'Connell B."/>
            <person name="Chang D."/>
            <person name="Weber S."/>
            <person name="Shapiro B."/>
        </authorList>
    </citation>
    <scope>NUCLEOTIDE SEQUENCE [LARGE SCALE GENOMIC DNA]</scope>
    <source>
        <strain evidence="1">BTP2013</strain>
        <tissue evidence="1">Blood</tissue>
    </source>
</reference>
<dbReference type="AlphaFoldDB" id="A0A1V4KYB3"/>